<dbReference type="InterPro" id="IPR001064">
    <property type="entry name" value="Beta/gamma_crystallin"/>
</dbReference>
<feature type="domain" description="Beta/gamma crystallin 'Greek key'" evidence="3">
    <location>
        <begin position="2"/>
        <end position="40"/>
    </location>
</feature>
<protein>
    <recommendedName>
        <fullName evidence="3">Beta/gamma crystallin 'Greek key' domain-containing protein</fullName>
    </recommendedName>
</protein>
<dbReference type="EMBL" id="JAHHUM010002418">
    <property type="protein sequence ID" value="KAK5603654.1"/>
    <property type="molecule type" value="Genomic_DNA"/>
</dbReference>
<sequence>MGKIIFYEERNFQGRHYECMSDCADMSSYMSRCHSCRVESGCFMVYDRPNYMGNQYFMRRGEYADYMSMFGWSGGIKSCRMIPSYRGSYRMRIYERENFGGQMYEMMDDCDSIMDRYRMSDCMSCHEASIEADFPHGLEKKARTASHAFLRVRPGSESYPAASQPLKEPNICRIVRSGRQN</sequence>
<dbReference type="InterPro" id="IPR011024">
    <property type="entry name" value="G_crystallin-like"/>
</dbReference>
<organism evidence="4 5">
    <name type="scientific">Crenichthys baileyi</name>
    <name type="common">White River springfish</name>
    <dbReference type="NCBI Taxonomy" id="28760"/>
    <lineage>
        <taxon>Eukaryota</taxon>
        <taxon>Metazoa</taxon>
        <taxon>Chordata</taxon>
        <taxon>Craniata</taxon>
        <taxon>Vertebrata</taxon>
        <taxon>Euteleostomi</taxon>
        <taxon>Actinopterygii</taxon>
        <taxon>Neopterygii</taxon>
        <taxon>Teleostei</taxon>
        <taxon>Neoteleostei</taxon>
        <taxon>Acanthomorphata</taxon>
        <taxon>Ovalentaria</taxon>
        <taxon>Atherinomorphae</taxon>
        <taxon>Cyprinodontiformes</taxon>
        <taxon>Goodeidae</taxon>
        <taxon>Crenichthys</taxon>
    </lineage>
</organism>
<comment type="caution">
    <text evidence="4">The sequence shown here is derived from an EMBL/GenBank/DDBJ whole genome shotgun (WGS) entry which is preliminary data.</text>
</comment>
<dbReference type="Gene3D" id="2.60.20.10">
    <property type="entry name" value="Crystallins"/>
    <property type="match status" value="2"/>
</dbReference>
<dbReference type="InterPro" id="IPR050252">
    <property type="entry name" value="Beta/Gamma-Crystallin"/>
</dbReference>
<dbReference type="GO" id="GO:0005212">
    <property type="term" value="F:structural constituent of eye lens"/>
    <property type="evidence" value="ECO:0007669"/>
    <property type="project" value="TreeGrafter"/>
</dbReference>
<gene>
    <name evidence="4" type="ORF">CRENBAI_002972</name>
</gene>
<dbReference type="PANTHER" id="PTHR11818:SF139">
    <property type="entry name" value="CRYSTALLIN, GAMMA M1-RELATED"/>
    <property type="match status" value="1"/>
</dbReference>
<evidence type="ECO:0000313" key="4">
    <source>
        <dbReference type="EMBL" id="KAK5603654.1"/>
    </source>
</evidence>
<dbReference type="SUPFAM" id="SSF49695">
    <property type="entry name" value="gamma-Crystallin-like"/>
    <property type="match status" value="1"/>
</dbReference>
<evidence type="ECO:0000259" key="3">
    <source>
        <dbReference type="PROSITE" id="PS50915"/>
    </source>
</evidence>
<accession>A0AAV9R5H9</accession>
<dbReference type="FunFam" id="2.60.20.10:FF:000001">
    <property type="entry name" value="Crystallin gamma S"/>
    <property type="match status" value="1"/>
</dbReference>
<keyword evidence="2" id="KW-0677">Repeat</keyword>
<name>A0AAV9R5H9_9TELE</name>
<reference evidence="4 5" key="1">
    <citation type="submission" date="2021-06" db="EMBL/GenBank/DDBJ databases">
        <authorList>
            <person name="Palmer J.M."/>
        </authorList>
    </citation>
    <scope>NUCLEOTIDE SEQUENCE [LARGE SCALE GENOMIC DNA]</scope>
    <source>
        <strain evidence="4 5">MEX-2019</strain>
        <tissue evidence="4">Muscle</tissue>
    </source>
</reference>
<dbReference type="AlphaFoldDB" id="A0AAV9R5H9"/>
<evidence type="ECO:0000313" key="5">
    <source>
        <dbReference type="Proteomes" id="UP001311232"/>
    </source>
</evidence>
<evidence type="ECO:0000256" key="1">
    <source>
        <dbReference type="ARBA" id="ARBA00009646"/>
    </source>
</evidence>
<dbReference type="SMART" id="SM00247">
    <property type="entry name" value="XTALbg"/>
    <property type="match status" value="2"/>
</dbReference>
<dbReference type="GO" id="GO:0002088">
    <property type="term" value="P:lens development in camera-type eye"/>
    <property type="evidence" value="ECO:0007669"/>
    <property type="project" value="TreeGrafter"/>
</dbReference>
<comment type="similarity">
    <text evidence="1">Belongs to the beta/gamma-crystallin family.</text>
</comment>
<dbReference type="PRINTS" id="PR01367">
    <property type="entry name" value="BGCRYSTALLIN"/>
</dbReference>
<dbReference type="PROSITE" id="PS50915">
    <property type="entry name" value="CRYSTALLIN_BETA_GAMMA"/>
    <property type="match status" value="2"/>
</dbReference>
<dbReference type="PANTHER" id="PTHR11818">
    <property type="entry name" value="BETA/GAMMA CRYSTALLIN"/>
    <property type="match status" value="1"/>
</dbReference>
<dbReference type="GO" id="GO:0007601">
    <property type="term" value="P:visual perception"/>
    <property type="evidence" value="ECO:0007669"/>
    <property type="project" value="TreeGrafter"/>
</dbReference>
<dbReference type="Proteomes" id="UP001311232">
    <property type="component" value="Unassembled WGS sequence"/>
</dbReference>
<keyword evidence="5" id="KW-1185">Reference proteome</keyword>
<proteinExistence type="inferred from homology"/>
<dbReference type="Pfam" id="PF00030">
    <property type="entry name" value="Crystall"/>
    <property type="match status" value="2"/>
</dbReference>
<evidence type="ECO:0000256" key="2">
    <source>
        <dbReference type="ARBA" id="ARBA00022737"/>
    </source>
</evidence>
<feature type="domain" description="Beta/gamma crystallin 'Greek key'" evidence="3">
    <location>
        <begin position="41"/>
        <end position="83"/>
    </location>
</feature>